<feature type="compositionally biased region" description="Basic and acidic residues" evidence="6">
    <location>
        <begin position="579"/>
        <end position="593"/>
    </location>
</feature>
<comment type="subcellular location">
    <subcellularLocation>
        <location evidence="1">Endoplasmic reticulum</location>
    </subcellularLocation>
</comment>
<dbReference type="AlphaFoldDB" id="A0A540LDP5"/>
<feature type="compositionally biased region" description="Basic and acidic residues" evidence="6">
    <location>
        <begin position="127"/>
        <end position="139"/>
    </location>
</feature>
<name>A0A540LDP5_MALBA</name>
<dbReference type="CDD" id="cd09233">
    <property type="entry name" value="ACE1-Sec16-like"/>
    <property type="match status" value="1"/>
</dbReference>
<evidence type="ECO:0000256" key="4">
    <source>
        <dbReference type="ARBA" id="ARBA00022824"/>
    </source>
</evidence>
<dbReference type="STRING" id="106549.A0A540LDP5"/>
<dbReference type="GO" id="GO:0012507">
    <property type="term" value="C:ER to Golgi transport vesicle membrane"/>
    <property type="evidence" value="ECO:0007669"/>
    <property type="project" value="TreeGrafter"/>
</dbReference>
<dbReference type="InterPro" id="IPR024298">
    <property type="entry name" value="Sec16_Sec23-bd"/>
</dbReference>
<evidence type="ECO:0000313" key="9">
    <source>
        <dbReference type="Proteomes" id="UP000315295"/>
    </source>
</evidence>
<dbReference type="EMBL" id="VIEB01000630">
    <property type="protein sequence ID" value="TQD84595.1"/>
    <property type="molecule type" value="Genomic_DNA"/>
</dbReference>
<dbReference type="PANTHER" id="PTHR13402">
    <property type="entry name" value="RGPR-RELATED"/>
    <property type="match status" value="1"/>
</dbReference>
<proteinExistence type="inferred from homology"/>
<keyword evidence="4" id="KW-0256">Endoplasmic reticulum</keyword>
<gene>
    <name evidence="8" type="ORF">C1H46_029852</name>
</gene>
<sequence>MASSPFEVEDTDEDFFDRLVNDDIDFTEFVHKPVQKKEFVDVKAFSKLSISEVDPVGVDTSGNASLGVNGELGHEDGVVVEQSDPVRDPVVVKESESLIVDSRNKVSASDDIVDNRNGASAPDDIDDNRNEPTELEDKAGNGNEAKSLEDKAGNENEANELEDKGEEGSKEALQCAQNGQLWGPALVIASQLGEQFYGDTVKLMSLNQLAAGSPLRTLCLLIARQPADVFSSATTDSSIPNSMNVSQQQTQVGANSMLDEWEENLAILTANRTKDDELVIIHLGDCLWKERGHNTPAHICYLVAEANFEAYSDSARLCLIGADHLKYPRTYASPEAIQRTELYEHSRVLGNSQFLLLPFQPYKLVYAHMLAEVGKVADALKYCQAILKSLKYGRAPEVDTWRQLVSSLEERIRAHQQGGYSTNSAPTKLMGKLLTLFDNTAHRVVGGPPPPAPSISQVLAQRNEHAQQPGGPSVSSNQSTMAMPSFMPGPSLPNSQSTMAVSSFMPGPSVPYSQSTMAVSSFIPGPSVPNSQSTMTMSPLMPSASMEPISEWTAEGNQLNIPNRSISEPNFGGCPNKVDSSKKVESSKPRENESTSSGSSRFAFGIFQKTLGFVKRSRQAKLGEKNKFYYDEKLKRWVEEGVEPPAGEAALPPPPPTAAFPNRMQDYNINDALETKSFPAVNGPQIPSLVSPEPSSGIPPIPPSSNQFSAHGRTGVRSRYVDTFNKGGRVPTNLFRSPSLPSAKSGGGPKPNIFVPAPVTSYEETVQTPGESIQEPLVTNNNPPKSFEGAFSTPQTSTSSSMTMQRFPSMDNIVQKRAGDMGNGNSFAPPESRRAASWSGSLNHASNPSMRSEIKPLGRPLGMSPLSQMHNSPPSSMQLPSSGGSLGDDLQEVEL</sequence>
<keyword evidence="3" id="KW-0813">Transport</keyword>
<protein>
    <recommendedName>
        <fullName evidence="7">Sec16 Sec23-binding domain-containing protein</fullName>
    </recommendedName>
</protein>
<feature type="compositionally biased region" description="Polar residues" evidence="6">
    <location>
        <begin position="865"/>
        <end position="883"/>
    </location>
</feature>
<dbReference type="GO" id="GO:0016192">
    <property type="term" value="P:vesicle-mediated transport"/>
    <property type="evidence" value="ECO:0007669"/>
    <property type="project" value="UniProtKB-KW"/>
</dbReference>
<evidence type="ECO:0000256" key="1">
    <source>
        <dbReference type="ARBA" id="ARBA00004240"/>
    </source>
</evidence>
<evidence type="ECO:0000313" key="8">
    <source>
        <dbReference type="EMBL" id="TQD84595.1"/>
    </source>
</evidence>
<dbReference type="Pfam" id="PF12931">
    <property type="entry name" value="TPR_Sec16"/>
    <property type="match status" value="1"/>
</dbReference>
<keyword evidence="9" id="KW-1185">Reference proteome</keyword>
<comment type="caution">
    <text evidence="8">The sequence shown here is derived from an EMBL/GenBank/DDBJ whole genome shotgun (WGS) entry which is preliminary data.</text>
</comment>
<dbReference type="Gene3D" id="1.25.40.1030">
    <property type="match status" value="1"/>
</dbReference>
<dbReference type="GO" id="GO:0007030">
    <property type="term" value="P:Golgi organization"/>
    <property type="evidence" value="ECO:0007669"/>
    <property type="project" value="TreeGrafter"/>
</dbReference>
<evidence type="ECO:0000259" key="7">
    <source>
        <dbReference type="Pfam" id="PF12931"/>
    </source>
</evidence>
<accession>A0A540LDP5</accession>
<dbReference type="GO" id="GO:0070971">
    <property type="term" value="C:endoplasmic reticulum exit site"/>
    <property type="evidence" value="ECO:0007669"/>
    <property type="project" value="TreeGrafter"/>
</dbReference>
<feature type="region of interest" description="Disordered" evidence="6">
    <location>
        <begin position="732"/>
        <end position="751"/>
    </location>
</feature>
<feature type="region of interest" description="Disordered" evidence="6">
    <location>
        <begin position="109"/>
        <end position="169"/>
    </location>
</feature>
<evidence type="ECO:0000256" key="3">
    <source>
        <dbReference type="ARBA" id="ARBA00022448"/>
    </source>
</evidence>
<feature type="region of interest" description="Disordered" evidence="6">
    <location>
        <begin position="461"/>
        <end position="500"/>
    </location>
</feature>
<dbReference type="PANTHER" id="PTHR13402:SF6">
    <property type="entry name" value="SECRETORY 16, ISOFORM I"/>
    <property type="match status" value="1"/>
</dbReference>
<feature type="compositionally biased region" description="Low complexity" evidence="6">
    <location>
        <begin position="792"/>
        <end position="805"/>
    </location>
</feature>
<keyword evidence="5" id="KW-0931">ER-Golgi transport</keyword>
<feature type="region of interest" description="Disordered" evidence="6">
    <location>
        <begin position="560"/>
        <end position="599"/>
    </location>
</feature>
<feature type="domain" description="Sec16 Sec23-binding" evidence="7">
    <location>
        <begin position="170"/>
        <end position="447"/>
    </location>
</feature>
<comment type="similarity">
    <text evidence="2">Belongs to the SEC16 family.</text>
</comment>
<dbReference type="GO" id="GO:0070973">
    <property type="term" value="P:protein localization to endoplasmic reticulum exit site"/>
    <property type="evidence" value="ECO:0007669"/>
    <property type="project" value="TreeGrafter"/>
</dbReference>
<feature type="compositionally biased region" description="Polar residues" evidence="6">
    <location>
        <begin position="838"/>
        <end position="850"/>
    </location>
</feature>
<feature type="compositionally biased region" description="Polar residues" evidence="6">
    <location>
        <begin position="473"/>
        <end position="482"/>
    </location>
</feature>
<feature type="region of interest" description="Disordered" evidence="6">
    <location>
        <begin position="786"/>
        <end position="895"/>
    </location>
</feature>
<evidence type="ECO:0000256" key="5">
    <source>
        <dbReference type="ARBA" id="ARBA00022892"/>
    </source>
</evidence>
<reference evidence="8 9" key="1">
    <citation type="journal article" date="2019" name="G3 (Bethesda)">
        <title>Sequencing of a Wild Apple (Malus baccata) Genome Unravels the Differences Between Cultivated and Wild Apple Species Regarding Disease Resistance and Cold Tolerance.</title>
        <authorList>
            <person name="Chen X."/>
        </authorList>
    </citation>
    <scope>NUCLEOTIDE SEQUENCE [LARGE SCALE GENOMIC DNA]</scope>
    <source>
        <strain evidence="9">cv. Shandingzi</strain>
        <tissue evidence="8">Leaves</tissue>
    </source>
</reference>
<evidence type="ECO:0000256" key="2">
    <source>
        <dbReference type="ARBA" id="ARBA00005927"/>
    </source>
</evidence>
<dbReference type="Proteomes" id="UP000315295">
    <property type="component" value="Unassembled WGS sequence"/>
</dbReference>
<evidence type="ECO:0000256" key="6">
    <source>
        <dbReference type="SAM" id="MobiDB-lite"/>
    </source>
</evidence>
<organism evidence="8 9">
    <name type="scientific">Malus baccata</name>
    <name type="common">Siberian crab apple</name>
    <name type="synonym">Pyrus baccata</name>
    <dbReference type="NCBI Taxonomy" id="106549"/>
    <lineage>
        <taxon>Eukaryota</taxon>
        <taxon>Viridiplantae</taxon>
        <taxon>Streptophyta</taxon>
        <taxon>Embryophyta</taxon>
        <taxon>Tracheophyta</taxon>
        <taxon>Spermatophyta</taxon>
        <taxon>Magnoliopsida</taxon>
        <taxon>eudicotyledons</taxon>
        <taxon>Gunneridae</taxon>
        <taxon>Pentapetalae</taxon>
        <taxon>rosids</taxon>
        <taxon>fabids</taxon>
        <taxon>Rosales</taxon>
        <taxon>Rosaceae</taxon>
        <taxon>Amygdaloideae</taxon>
        <taxon>Maleae</taxon>
        <taxon>Malus</taxon>
    </lineage>
</organism>